<organism evidence="1 2">
    <name type="scientific">Romboutsia maritimum</name>
    <dbReference type="NCBI Taxonomy" id="2020948"/>
    <lineage>
        <taxon>Bacteria</taxon>
        <taxon>Bacillati</taxon>
        <taxon>Bacillota</taxon>
        <taxon>Clostridia</taxon>
        <taxon>Peptostreptococcales</taxon>
        <taxon>Peptostreptococcaceae</taxon>
        <taxon>Romboutsia</taxon>
    </lineage>
</organism>
<proteinExistence type="predicted"/>
<dbReference type="OrthoDB" id="1757712at2"/>
<dbReference type="EMBL" id="NOJZ02000005">
    <property type="protein sequence ID" value="RDY24084.1"/>
    <property type="molecule type" value="Genomic_DNA"/>
</dbReference>
<keyword evidence="2" id="KW-1185">Reference proteome</keyword>
<accession>A0A255I3Y2</accession>
<dbReference type="RefSeq" id="WP_095405181.1">
    <property type="nucleotide sequence ID" value="NZ_NOJZ02000005.1"/>
</dbReference>
<sequence length="161" mass="18874">MIELSLKNRKGEIHVNSKEVKDILGLRSDFENVQDISNTINQENIMVYDCQLAEDIFDIQDIEEILEELGEDIDESYFNVLFEDIRAYLKDATDEIEAELQDMYLFDNLRCFFDVYNIDETFTDFKFVFVVCFKDIKISSLTNLAKIVSKRQLIGASKFYS</sequence>
<name>A0A255I3Y2_9FIRM</name>
<comment type="caution">
    <text evidence="1">The sequence shown here is derived from an EMBL/GenBank/DDBJ whole genome shotgun (WGS) entry which is preliminary data.</text>
</comment>
<dbReference type="AlphaFoldDB" id="A0A255I3Y2"/>
<evidence type="ECO:0000313" key="2">
    <source>
        <dbReference type="Proteomes" id="UP000243494"/>
    </source>
</evidence>
<protein>
    <submittedName>
        <fullName evidence="1">Uncharacterized protein</fullName>
    </submittedName>
</protein>
<gene>
    <name evidence="1" type="ORF">CHF27_004510</name>
</gene>
<reference evidence="1 2" key="1">
    <citation type="journal article" date="2017" name="Genome Announc.">
        <title>Draft Genome Sequence of Romboutsia maritimum sp. nov. Strain CCRI-22766(T), Isolated from Coastal Estuarine Mud.</title>
        <authorList>
            <person name="Maheux A.F."/>
            <person name="Boudreau D.K."/>
            <person name="Berube E."/>
            <person name="Boissinot M."/>
            <person name="Raymond F."/>
            <person name="Brodeur S."/>
            <person name="Corbeil J."/>
            <person name="Brightwell G."/>
            <person name="Broda D."/>
            <person name="Omar R.F."/>
            <person name="Bergeron M.G."/>
        </authorList>
    </citation>
    <scope>NUCLEOTIDE SEQUENCE [LARGE SCALE GENOMIC DNA]</scope>
    <source>
        <strain evidence="1 2">CCRI-22766</strain>
    </source>
</reference>
<dbReference type="Proteomes" id="UP000243494">
    <property type="component" value="Unassembled WGS sequence"/>
</dbReference>
<evidence type="ECO:0000313" key="1">
    <source>
        <dbReference type="EMBL" id="RDY24084.1"/>
    </source>
</evidence>